<evidence type="ECO:0000313" key="3">
    <source>
        <dbReference type="Proteomes" id="UP001627154"/>
    </source>
</evidence>
<evidence type="ECO:0000313" key="2">
    <source>
        <dbReference type="EMBL" id="KAL3392561.1"/>
    </source>
</evidence>
<gene>
    <name evidence="2" type="ORF">TKK_012876</name>
</gene>
<sequence length="843" mass="97584">MIQVKVPPQKKRKIEEDRTDENLNLDAFVCKMIANLRLKTSITGSDLGSVADHVVNLLTDVIENVHKKLENFFEKHQVGETDVNVESFLKQFVCDSKQFSYLKYMKNQISILKKNYKYIEPEEIFLGNRTLNRADKNDPDEPLTEPVHFHYVSLIETIKLVFSNEEILNFKNYEVPVPDDILTRFEDGEIFKEHPFFKKYKDAIPIVLYYDEFLPNNPVGTKTRNQKLGGFYVSFLNLPEHLRDYIGNVHTLAIAKEEDIKEFGVENCLKSFMLELMKLESDNGVSYIINGKKITLRGTLVSVCADTLAAHELFGFLGPSATYFCRQCEITKDQKEFFPLINAPLRNKDSHDLYVKLAENEGEESVKGVKKSCILNESKYFHCTNNFNFDIMHDVLEGQGQLDLKLVLGKLIENKNYELTLDYINTKIKSFDYGPIDIKNKPSPIIAYSSHEIKLQERAAQTWVLLRAFPFFVSGKVENDDPYLKHIINLNMINEIIFAPKVPISMLSYLQELIDKHIETFQKLFPGTNLKNKLMHMRHYADCIKKSGPLRHLACFKYEAKHNLFIRYGNLCRNYRNLTKIMTTIGQISQSSLWGTNSPIIRTKLNYNSYEEPTIEDENMMLKVIGPELIAKNLKIVENVNIYNSEDENDADDASHDKYDTNVDGKDKESHQEVLKDITDNNQSQKINKVPKRRQIRYEEQTSTSSSIGSRVKDVGKPVSTEKWVPIFAARMKCIVYRSGDTSKPKRKYIKKSKISISGDEINLSPDDIYRGQVYEMSALAGTQENKEKIARLMKETRTKRQENEKKLTAVKKLKEKYEKICKNMKEKCRMTLWSMAQRSNTQ</sequence>
<accession>A0ABD2WJ19</accession>
<feature type="region of interest" description="Disordered" evidence="1">
    <location>
        <begin position="647"/>
        <end position="669"/>
    </location>
</feature>
<evidence type="ECO:0000256" key="1">
    <source>
        <dbReference type="SAM" id="MobiDB-lite"/>
    </source>
</evidence>
<dbReference type="Proteomes" id="UP001627154">
    <property type="component" value="Unassembled WGS sequence"/>
</dbReference>
<organism evidence="2 3">
    <name type="scientific">Trichogramma kaykai</name>
    <dbReference type="NCBI Taxonomy" id="54128"/>
    <lineage>
        <taxon>Eukaryota</taxon>
        <taxon>Metazoa</taxon>
        <taxon>Ecdysozoa</taxon>
        <taxon>Arthropoda</taxon>
        <taxon>Hexapoda</taxon>
        <taxon>Insecta</taxon>
        <taxon>Pterygota</taxon>
        <taxon>Neoptera</taxon>
        <taxon>Endopterygota</taxon>
        <taxon>Hymenoptera</taxon>
        <taxon>Apocrita</taxon>
        <taxon>Proctotrupomorpha</taxon>
        <taxon>Chalcidoidea</taxon>
        <taxon>Trichogrammatidae</taxon>
        <taxon>Trichogramma</taxon>
    </lineage>
</organism>
<dbReference type="AlphaFoldDB" id="A0ABD2WJ19"/>
<dbReference type="PANTHER" id="PTHR31912:SF34">
    <property type="entry name" value="NOTOCHORD-RELATED PROTEIN"/>
    <property type="match status" value="1"/>
</dbReference>
<keyword evidence="3" id="KW-1185">Reference proteome</keyword>
<reference evidence="2 3" key="1">
    <citation type="journal article" date="2024" name="bioRxiv">
        <title>A reference genome for Trichogramma kaykai: A tiny desert-dwelling parasitoid wasp with competing sex-ratio distorters.</title>
        <authorList>
            <person name="Culotta J."/>
            <person name="Lindsey A.R."/>
        </authorList>
    </citation>
    <scope>NUCLEOTIDE SEQUENCE [LARGE SCALE GENOMIC DNA]</scope>
    <source>
        <strain evidence="2 3">KSX58</strain>
    </source>
</reference>
<dbReference type="PANTHER" id="PTHR31912">
    <property type="entry name" value="IP13529P"/>
    <property type="match status" value="1"/>
</dbReference>
<feature type="region of interest" description="Disordered" evidence="1">
    <location>
        <begin position="688"/>
        <end position="713"/>
    </location>
</feature>
<name>A0ABD2WJ19_9HYME</name>
<feature type="compositionally biased region" description="Basic and acidic residues" evidence="1">
    <location>
        <begin position="653"/>
        <end position="669"/>
    </location>
</feature>
<proteinExistence type="predicted"/>
<protein>
    <submittedName>
        <fullName evidence="2">Uncharacterized protein</fullName>
    </submittedName>
</protein>
<comment type="caution">
    <text evidence="2">The sequence shown here is derived from an EMBL/GenBank/DDBJ whole genome shotgun (WGS) entry which is preliminary data.</text>
</comment>
<dbReference type="EMBL" id="JBJJXI010000103">
    <property type="protein sequence ID" value="KAL3392561.1"/>
    <property type="molecule type" value="Genomic_DNA"/>
</dbReference>